<name>A0A7W7K6R7_9SPHN</name>
<sequence>MAETLEVGFLNIVATPHPKGVYRRLLTAAAEHPVDFWGAYKAAITKPISLHEDDTFHTFQLIVWMEINPDEPAIDKAKLKKAAFPTQGREFTATYGVNGRVFYCIFDEKTHQLTFEARNEDRQTISPTRVGKIFSELLSPKVLGVDAELVEVTVVPTDDAITYVLGLARLDKVEILVKRPNQDDITTETNRVMKDLIEQNARSERREITRQAKTDGIELSEENETYARVAAHNGYVNSSGLDENEVHARRSTREVPKIVKRAIAQGVTYLAALRSLAREARDNREQL</sequence>
<protein>
    <recommendedName>
        <fullName evidence="3">DUF4747 family protein</fullName>
    </recommendedName>
</protein>
<comment type="caution">
    <text evidence="1">The sequence shown here is derived from an EMBL/GenBank/DDBJ whole genome shotgun (WGS) entry which is preliminary data.</text>
</comment>
<accession>A0A7W7K6R7</accession>
<reference evidence="1 2" key="1">
    <citation type="submission" date="2020-08" db="EMBL/GenBank/DDBJ databases">
        <title>Functional genomics of gut bacteria from endangered species of beetles.</title>
        <authorList>
            <person name="Carlos-Shanley C."/>
        </authorList>
    </citation>
    <scope>NUCLEOTIDE SEQUENCE [LARGE SCALE GENOMIC DNA]</scope>
    <source>
        <strain evidence="1 2">S00245</strain>
    </source>
</reference>
<organism evidence="1 2">
    <name type="scientific">Novosphingobium chloroacetimidivorans</name>
    <dbReference type="NCBI Taxonomy" id="1428314"/>
    <lineage>
        <taxon>Bacteria</taxon>
        <taxon>Pseudomonadati</taxon>
        <taxon>Pseudomonadota</taxon>
        <taxon>Alphaproteobacteria</taxon>
        <taxon>Sphingomonadales</taxon>
        <taxon>Sphingomonadaceae</taxon>
        <taxon>Novosphingobium</taxon>
    </lineage>
</organism>
<dbReference type="AlphaFoldDB" id="A0A7W7K6R7"/>
<evidence type="ECO:0000313" key="2">
    <source>
        <dbReference type="Proteomes" id="UP000555448"/>
    </source>
</evidence>
<dbReference type="Proteomes" id="UP000555448">
    <property type="component" value="Unassembled WGS sequence"/>
</dbReference>
<gene>
    <name evidence="1" type="ORF">HNO88_000523</name>
</gene>
<dbReference type="EMBL" id="JACHLR010000002">
    <property type="protein sequence ID" value="MBB4857216.1"/>
    <property type="molecule type" value="Genomic_DNA"/>
</dbReference>
<evidence type="ECO:0008006" key="3">
    <source>
        <dbReference type="Google" id="ProtNLM"/>
    </source>
</evidence>
<dbReference type="InterPro" id="IPR031832">
    <property type="entry name" value="DUF4747"/>
</dbReference>
<keyword evidence="2" id="KW-1185">Reference proteome</keyword>
<dbReference type="RefSeq" id="WP_184242521.1">
    <property type="nucleotide sequence ID" value="NZ_JACHLR010000002.1"/>
</dbReference>
<evidence type="ECO:0000313" key="1">
    <source>
        <dbReference type="EMBL" id="MBB4857216.1"/>
    </source>
</evidence>
<proteinExistence type="predicted"/>
<dbReference type="Pfam" id="PF15931">
    <property type="entry name" value="DUF4747"/>
    <property type="match status" value="1"/>
</dbReference>